<dbReference type="InterPro" id="IPR038396">
    <property type="entry name" value="SpoIIAA-like_sf"/>
</dbReference>
<reference evidence="1 2" key="1">
    <citation type="submission" date="2016-10" db="EMBL/GenBank/DDBJ databases">
        <authorList>
            <person name="de Groot N.N."/>
        </authorList>
    </citation>
    <scope>NUCLEOTIDE SEQUENCE [LARGE SCALE GENOMIC DNA]</scope>
    <source>
        <strain evidence="1 2">ATCC 35022</strain>
    </source>
</reference>
<keyword evidence="2" id="KW-1185">Reference proteome</keyword>
<accession>A0A1G6BJF9</accession>
<dbReference type="EMBL" id="FMXQ01000003">
    <property type="protein sequence ID" value="SDB20772.1"/>
    <property type="molecule type" value="Genomic_DNA"/>
</dbReference>
<organism evidence="1 2">
    <name type="scientific">Bauldia litoralis</name>
    <dbReference type="NCBI Taxonomy" id="665467"/>
    <lineage>
        <taxon>Bacteria</taxon>
        <taxon>Pseudomonadati</taxon>
        <taxon>Pseudomonadota</taxon>
        <taxon>Alphaproteobacteria</taxon>
        <taxon>Hyphomicrobiales</taxon>
        <taxon>Kaistiaceae</taxon>
        <taxon>Bauldia</taxon>
    </lineage>
</organism>
<dbReference type="Gene3D" id="3.40.50.10600">
    <property type="entry name" value="SpoIIaa-like domains"/>
    <property type="match status" value="1"/>
</dbReference>
<dbReference type="Proteomes" id="UP000199071">
    <property type="component" value="Unassembled WGS sequence"/>
</dbReference>
<dbReference type="RefSeq" id="WP_175478335.1">
    <property type="nucleotide sequence ID" value="NZ_FMXQ01000003.1"/>
</dbReference>
<dbReference type="InterPro" id="IPR036513">
    <property type="entry name" value="STAS_dom_sf"/>
</dbReference>
<gene>
    <name evidence="1" type="ORF">SAMN02982931_01529</name>
</gene>
<dbReference type="AlphaFoldDB" id="A0A1G6BJF9"/>
<name>A0A1G6BJF9_9HYPH</name>
<dbReference type="InterPro" id="IPR021866">
    <property type="entry name" value="SpoIIAA-like"/>
</dbReference>
<dbReference type="SUPFAM" id="SSF52091">
    <property type="entry name" value="SpoIIaa-like"/>
    <property type="match status" value="1"/>
</dbReference>
<sequence>MFTPIDDLPDGAIGFLASGRISRSDRDTVLEPRIETAIERSGHVKLLYIVGSDFAGYEPNSLLDDAVFGTRHFRDFERIAFIAEDGPYRRAAGAMDGLMPASLKMFPVHEIEAAKAWLSAA</sequence>
<protein>
    <submittedName>
        <fullName evidence="1">SpoIIAA-like</fullName>
    </submittedName>
</protein>
<evidence type="ECO:0000313" key="1">
    <source>
        <dbReference type="EMBL" id="SDB20772.1"/>
    </source>
</evidence>
<dbReference type="STRING" id="665467.SAMN02982931_01529"/>
<evidence type="ECO:0000313" key="2">
    <source>
        <dbReference type="Proteomes" id="UP000199071"/>
    </source>
</evidence>
<proteinExistence type="predicted"/>
<dbReference type="Pfam" id="PF11964">
    <property type="entry name" value="SpoIIAA-like"/>
    <property type="match status" value="1"/>
</dbReference>